<dbReference type="AlphaFoldDB" id="A0ABD0QVA2"/>
<keyword evidence="2" id="KW-1185">Reference proteome</keyword>
<protein>
    <recommendedName>
        <fullName evidence="3">Secreted protein</fullName>
    </recommendedName>
</protein>
<sequence>MNAEALFVMFCAFAEKISNDYACDERKSLCHPQIPDACWEVNAIMRTLAMMMMMMMMMMASSHSAVADQ</sequence>
<reference evidence="1 2" key="1">
    <citation type="submission" date="2024-05" db="EMBL/GenBank/DDBJ databases">
        <title>Genome sequencing and assembly of Indian major carp, Cirrhinus mrigala (Hamilton, 1822).</title>
        <authorList>
            <person name="Mohindra V."/>
            <person name="Chowdhury L.M."/>
            <person name="Lal K."/>
            <person name="Jena J.K."/>
        </authorList>
    </citation>
    <scope>NUCLEOTIDE SEQUENCE [LARGE SCALE GENOMIC DNA]</scope>
    <source>
        <strain evidence="1">CM1030</strain>
        <tissue evidence="1">Blood</tissue>
    </source>
</reference>
<organism evidence="1 2">
    <name type="scientific">Cirrhinus mrigala</name>
    <name type="common">Mrigala</name>
    <dbReference type="NCBI Taxonomy" id="683832"/>
    <lineage>
        <taxon>Eukaryota</taxon>
        <taxon>Metazoa</taxon>
        <taxon>Chordata</taxon>
        <taxon>Craniata</taxon>
        <taxon>Vertebrata</taxon>
        <taxon>Euteleostomi</taxon>
        <taxon>Actinopterygii</taxon>
        <taxon>Neopterygii</taxon>
        <taxon>Teleostei</taxon>
        <taxon>Ostariophysi</taxon>
        <taxon>Cypriniformes</taxon>
        <taxon>Cyprinidae</taxon>
        <taxon>Labeoninae</taxon>
        <taxon>Labeonini</taxon>
        <taxon>Cirrhinus</taxon>
    </lineage>
</organism>
<evidence type="ECO:0000313" key="2">
    <source>
        <dbReference type="Proteomes" id="UP001529510"/>
    </source>
</evidence>
<feature type="non-terminal residue" evidence="1">
    <location>
        <position position="69"/>
    </location>
</feature>
<name>A0ABD0QVA2_CIRMR</name>
<dbReference type="Proteomes" id="UP001529510">
    <property type="component" value="Unassembled WGS sequence"/>
</dbReference>
<evidence type="ECO:0008006" key="3">
    <source>
        <dbReference type="Google" id="ProtNLM"/>
    </source>
</evidence>
<accession>A0ABD0QVA2</accession>
<gene>
    <name evidence="1" type="ORF">M9458_012823</name>
</gene>
<dbReference type="EMBL" id="JAMKFB020000006">
    <property type="protein sequence ID" value="KAL0190125.1"/>
    <property type="molecule type" value="Genomic_DNA"/>
</dbReference>
<proteinExistence type="predicted"/>
<evidence type="ECO:0000313" key="1">
    <source>
        <dbReference type="EMBL" id="KAL0190125.1"/>
    </source>
</evidence>
<comment type="caution">
    <text evidence="1">The sequence shown here is derived from an EMBL/GenBank/DDBJ whole genome shotgun (WGS) entry which is preliminary data.</text>
</comment>